<dbReference type="NCBIfam" id="TIGR01456">
    <property type="entry name" value="CECR5"/>
    <property type="match status" value="1"/>
</dbReference>
<dbReference type="Pfam" id="PF13242">
    <property type="entry name" value="Hydrolase_like"/>
    <property type="match status" value="1"/>
</dbReference>
<evidence type="ECO:0000256" key="1">
    <source>
        <dbReference type="SAM" id="MobiDB-lite"/>
    </source>
</evidence>
<dbReference type="Gene3D" id="3.40.50.1000">
    <property type="entry name" value="HAD superfamily/HAD-like"/>
    <property type="match status" value="2"/>
</dbReference>
<reference evidence="2" key="1">
    <citation type="journal article" date="2023" name="Mol. Phylogenet. Evol.">
        <title>Genome-scale phylogeny and comparative genomics of the fungal order Sordariales.</title>
        <authorList>
            <person name="Hensen N."/>
            <person name="Bonometti L."/>
            <person name="Westerberg I."/>
            <person name="Brannstrom I.O."/>
            <person name="Guillou S."/>
            <person name="Cros-Aarteil S."/>
            <person name="Calhoun S."/>
            <person name="Haridas S."/>
            <person name="Kuo A."/>
            <person name="Mondo S."/>
            <person name="Pangilinan J."/>
            <person name="Riley R."/>
            <person name="LaButti K."/>
            <person name="Andreopoulos B."/>
            <person name="Lipzen A."/>
            <person name="Chen C."/>
            <person name="Yan M."/>
            <person name="Daum C."/>
            <person name="Ng V."/>
            <person name="Clum A."/>
            <person name="Steindorff A."/>
            <person name="Ohm R.A."/>
            <person name="Martin F."/>
            <person name="Silar P."/>
            <person name="Natvig D.O."/>
            <person name="Lalanne C."/>
            <person name="Gautier V."/>
            <person name="Ament-Velasquez S.L."/>
            <person name="Kruys A."/>
            <person name="Hutchinson M.I."/>
            <person name="Powell A.J."/>
            <person name="Barry K."/>
            <person name="Miller A.N."/>
            <person name="Grigoriev I.V."/>
            <person name="Debuchy R."/>
            <person name="Gladieux P."/>
            <person name="Hiltunen Thoren M."/>
            <person name="Johannesson H."/>
        </authorList>
    </citation>
    <scope>NUCLEOTIDE SEQUENCE</scope>
    <source>
        <strain evidence="2">CBS 118394</strain>
    </source>
</reference>
<organism evidence="2 3">
    <name type="scientific">Apodospora peruviana</name>
    <dbReference type="NCBI Taxonomy" id="516989"/>
    <lineage>
        <taxon>Eukaryota</taxon>
        <taxon>Fungi</taxon>
        <taxon>Dikarya</taxon>
        <taxon>Ascomycota</taxon>
        <taxon>Pezizomycotina</taxon>
        <taxon>Sordariomycetes</taxon>
        <taxon>Sordariomycetidae</taxon>
        <taxon>Sordariales</taxon>
        <taxon>Lasiosphaeriaceae</taxon>
        <taxon>Apodospora</taxon>
    </lineage>
</organism>
<feature type="compositionally biased region" description="Polar residues" evidence="1">
    <location>
        <begin position="1"/>
        <end position="14"/>
    </location>
</feature>
<comment type="caution">
    <text evidence="2">The sequence shown here is derived from an EMBL/GenBank/DDBJ whole genome shotgun (WGS) entry which is preliminary data.</text>
</comment>
<dbReference type="InterPro" id="IPR036412">
    <property type="entry name" value="HAD-like_sf"/>
</dbReference>
<sequence>MTTFQNTEKTNGSLDTPPRSPVGDDKPRTHSHKESWNQIRAALESTITIPTSPTGESHNTIEVPAIRSPVADADKFRLSLSAAPSMKERRVSRNSFGAALPIPRSKRQSRLSNVTLPDTQAALGQPTRPGMPPIQPTREFLAARVQDVFSDKVKAAKNMAFVFDIDGVLVHGDRLIPEGKRVLEILNGDNELGIKIPHIFLTNGSGKPELARTQQLSKILQNPVSTDQFIQSHTPMRALAEYYGTVLVVGGEGYRCREVAEEYGFKDIIVPNDIIAWDPSVAPYRVFTEEERATARPRDFSKVNIEAIMVFSDSRDYATDLQIIIDLLRSKNGRLGTVAEDPVSERIPIYFSQGDFLCPTEHPIPRMSQGAFRIGLEAMYKSLTGVDLERVVYGKPELATYKYADEVIASWMEQIHGEERVPANVYMIGDNPASDIVGGNMYGWNTCLVRTGVFQGGENDEENPANFGVFKNVLEAVQTAIRKELGEDFRFEWDDRVNPVLHGEAATSSAIE</sequence>
<keyword evidence="3" id="KW-1185">Reference proteome</keyword>
<dbReference type="NCBIfam" id="TIGR01460">
    <property type="entry name" value="HAD-SF-IIA"/>
    <property type="match status" value="1"/>
</dbReference>
<dbReference type="InterPro" id="IPR050324">
    <property type="entry name" value="CDP-alcohol_PTase-I"/>
</dbReference>
<dbReference type="PANTHER" id="PTHR14269:SF51">
    <property type="entry name" value="HYPOTHETICAL HAD-SUPERFAMILY HYDROLASE (EUROFUNG)"/>
    <property type="match status" value="1"/>
</dbReference>
<evidence type="ECO:0000313" key="2">
    <source>
        <dbReference type="EMBL" id="KAK3312307.1"/>
    </source>
</evidence>
<accession>A0AAE0HSZ2</accession>
<name>A0AAE0HSZ2_9PEZI</name>
<dbReference type="EMBL" id="JAUEDM010000009">
    <property type="protein sequence ID" value="KAK3312307.1"/>
    <property type="molecule type" value="Genomic_DNA"/>
</dbReference>
<dbReference type="GO" id="GO:0005739">
    <property type="term" value="C:mitochondrion"/>
    <property type="evidence" value="ECO:0007669"/>
    <property type="project" value="TreeGrafter"/>
</dbReference>
<reference evidence="2" key="2">
    <citation type="submission" date="2023-06" db="EMBL/GenBank/DDBJ databases">
        <authorList>
            <consortium name="Lawrence Berkeley National Laboratory"/>
            <person name="Haridas S."/>
            <person name="Hensen N."/>
            <person name="Bonometti L."/>
            <person name="Westerberg I."/>
            <person name="Brannstrom I.O."/>
            <person name="Guillou S."/>
            <person name="Cros-Aarteil S."/>
            <person name="Calhoun S."/>
            <person name="Kuo A."/>
            <person name="Mondo S."/>
            <person name="Pangilinan J."/>
            <person name="Riley R."/>
            <person name="Labutti K."/>
            <person name="Andreopoulos B."/>
            <person name="Lipzen A."/>
            <person name="Chen C."/>
            <person name="Yanf M."/>
            <person name="Daum C."/>
            <person name="Ng V."/>
            <person name="Clum A."/>
            <person name="Steindorff A."/>
            <person name="Ohm R."/>
            <person name="Martin F."/>
            <person name="Silar P."/>
            <person name="Natvig D."/>
            <person name="Lalanne C."/>
            <person name="Gautier V."/>
            <person name="Ament-Velasquez S.L."/>
            <person name="Kruys A."/>
            <person name="Hutchinson M.I."/>
            <person name="Powell A.J."/>
            <person name="Barry K."/>
            <person name="Miller A.N."/>
            <person name="Grigoriev I.V."/>
            <person name="Debuchy R."/>
            <person name="Gladieux P."/>
            <person name="Thoren M.H."/>
            <person name="Johannesson H."/>
        </authorList>
    </citation>
    <scope>NUCLEOTIDE SEQUENCE</scope>
    <source>
        <strain evidence="2">CBS 118394</strain>
    </source>
</reference>
<dbReference type="SUPFAM" id="SSF56784">
    <property type="entry name" value="HAD-like"/>
    <property type="match status" value="1"/>
</dbReference>
<dbReference type="FunFam" id="3.40.50.1000:FF:000069">
    <property type="entry name" value="HAD-superfamily subfamily IIA hydrolase"/>
    <property type="match status" value="1"/>
</dbReference>
<dbReference type="InterPro" id="IPR006353">
    <property type="entry name" value="HAD-SF_hydro_IIA_CECR5"/>
</dbReference>
<dbReference type="PANTHER" id="PTHR14269">
    <property type="entry name" value="CDP-DIACYLGLYCEROL--GLYCEROL-3-PHOSPHATE 3-PHOSPHATIDYLTRANSFERASE-RELATED"/>
    <property type="match status" value="1"/>
</dbReference>
<dbReference type="Proteomes" id="UP001283341">
    <property type="component" value="Unassembled WGS sequence"/>
</dbReference>
<dbReference type="AlphaFoldDB" id="A0AAE0HSZ2"/>
<evidence type="ECO:0000313" key="3">
    <source>
        <dbReference type="Proteomes" id="UP001283341"/>
    </source>
</evidence>
<feature type="compositionally biased region" description="Basic and acidic residues" evidence="1">
    <location>
        <begin position="22"/>
        <end position="35"/>
    </location>
</feature>
<dbReference type="GO" id="GO:0046474">
    <property type="term" value="P:glycerophospholipid biosynthetic process"/>
    <property type="evidence" value="ECO:0007669"/>
    <property type="project" value="TreeGrafter"/>
</dbReference>
<protein>
    <submittedName>
        <fullName evidence="2">HAD-like domain-containing protein</fullName>
    </submittedName>
</protein>
<proteinExistence type="predicted"/>
<dbReference type="InterPro" id="IPR006357">
    <property type="entry name" value="HAD-SF_hydro_IIA"/>
</dbReference>
<dbReference type="InterPro" id="IPR023214">
    <property type="entry name" value="HAD_sf"/>
</dbReference>
<dbReference type="Pfam" id="PF13344">
    <property type="entry name" value="Hydrolase_6"/>
    <property type="match status" value="1"/>
</dbReference>
<feature type="region of interest" description="Disordered" evidence="1">
    <location>
        <begin position="1"/>
        <end position="36"/>
    </location>
</feature>
<gene>
    <name evidence="2" type="ORF">B0H66DRAFT_396567</name>
</gene>